<accession>A0A1V6N599</accession>
<dbReference type="InterPro" id="IPR041685">
    <property type="entry name" value="AAA_GajA/Old/RecF-like"/>
</dbReference>
<comment type="caution">
    <text evidence="3">The sequence shown here is derived from an EMBL/GenBank/DDBJ whole genome shotgun (WGS) entry which is preliminary data.</text>
</comment>
<dbReference type="InterPro" id="IPR051396">
    <property type="entry name" value="Bact_Antivir_Def_Nuclease"/>
</dbReference>
<name>A0A1V6N599_METAZ</name>
<dbReference type="AlphaFoldDB" id="A0A1V6N599"/>
<keyword evidence="3" id="KW-0255">Endonuclease</keyword>
<proteinExistence type="predicted"/>
<dbReference type="InterPro" id="IPR027417">
    <property type="entry name" value="P-loop_NTPase"/>
</dbReference>
<dbReference type="GO" id="GO:0004519">
    <property type="term" value="F:endonuclease activity"/>
    <property type="evidence" value="ECO:0007669"/>
    <property type="project" value="UniProtKB-KW"/>
</dbReference>
<dbReference type="Pfam" id="PF20469">
    <property type="entry name" value="OLD-like_TOPRIM"/>
    <property type="match status" value="1"/>
</dbReference>
<keyword evidence="3" id="KW-0540">Nuclease</keyword>
<feature type="domain" description="Endonuclease GajA/Old nuclease/RecF-like AAA" evidence="1">
    <location>
        <begin position="14"/>
        <end position="300"/>
    </location>
</feature>
<dbReference type="PANTHER" id="PTHR43581">
    <property type="entry name" value="ATP/GTP PHOSPHATASE"/>
    <property type="match status" value="1"/>
</dbReference>
<evidence type="ECO:0000313" key="4">
    <source>
        <dbReference type="Proteomes" id="UP000191661"/>
    </source>
</evidence>
<feature type="domain" description="OLD protein-like TOPRIM" evidence="2">
    <location>
        <begin position="349"/>
        <end position="425"/>
    </location>
</feature>
<gene>
    <name evidence="3" type="ORF">MBBAR_1c02430</name>
</gene>
<sequence length="549" mass="63981">MRLCIGFKDQKREIYINKSDFHINNDFNLLDDIEFNLFFKINDEFEKACFIELYNPKNDCLELNFRYNLNTSAPIERINYKIWGGENEGQNISNEVFQLFYHVYLGALRDARRHLHPGRNSKLAQFFSKIDSKELSQDFDKDEMIKSLNEAIKDEKIFEFIEKAKKEYISTHLTQTTIDDIDINIKFLPHNFEDFVEKFKILLPYSNETGDLEQKYLELHQNGLGYNNLIYISILLGDLKDLNKIEKGSYVSLLVEEPEAHLHPQLQNLFFNYLNELNKELNTEKNQGFQIFVSSHSPTLTAKSDLDSLIILQNFNNSINNISMKNSNLSLDNKKYLLKFLDVTKSQLFFAKSVILVEGISEALLLPIFGEILGYNFDKQGVELVNVNGLSFKHFIPLFSKNINFENNTTKNILTSRCSIVTDDDRKNLFSRPSNTFKSLKKTEDINLRVFGGMKTFEFALFNASNKNIEILTPLYKKVHPTMGKKFSEKIKGMIYKEQFIFNNLKIKEKSEFAWELSMLLNSESEVKNKFKVPNYIVEAIEFAIGKND</sequence>
<dbReference type="SUPFAM" id="SSF52540">
    <property type="entry name" value="P-loop containing nucleoside triphosphate hydrolases"/>
    <property type="match status" value="1"/>
</dbReference>
<reference evidence="3 4" key="1">
    <citation type="submission" date="2014-12" db="EMBL/GenBank/DDBJ databases">
        <title>Genome sequence of Methanobrevibacter arboriphilicus DH1, DSM1125.</title>
        <authorList>
            <person name="Poehlein A."/>
            <person name="Thauer R.K."/>
            <person name="Seedorf H."/>
            <person name="Daniel R."/>
        </authorList>
    </citation>
    <scope>NUCLEOTIDE SEQUENCE [LARGE SCALE GENOMIC DNA]</scope>
    <source>
        <strain evidence="3 4">DH1</strain>
    </source>
</reference>
<dbReference type="InterPro" id="IPR034139">
    <property type="entry name" value="TOPRIM_OLD"/>
</dbReference>
<keyword evidence="4" id="KW-1185">Reference proteome</keyword>
<keyword evidence="3" id="KW-0378">Hydrolase</keyword>
<dbReference type="PANTHER" id="PTHR43581:SF4">
    <property type="entry name" value="ATP_GTP PHOSPHATASE"/>
    <property type="match status" value="1"/>
</dbReference>
<evidence type="ECO:0000259" key="1">
    <source>
        <dbReference type="Pfam" id="PF13175"/>
    </source>
</evidence>
<dbReference type="Proteomes" id="UP000191661">
    <property type="component" value="Unassembled WGS sequence"/>
</dbReference>
<dbReference type="EMBL" id="JXMW01000001">
    <property type="protein sequence ID" value="OQD59835.1"/>
    <property type="molecule type" value="Genomic_DNA"/>
</dbReference>
<dbReference type="Pfam" id="PF13175">
    <property type="entry name" value="AAA_15"/>
    <property type="match status" value="1"/>
</dbReference>
<dbReference type="CDD" id="cd01026">
    <property type="entry name" value="TOPRIM_OLD"/>
    <property type="match status" value="1"/>
</dbReference>
<evidence type="ECO:0000259" key="2">
    <source>
        <dbReference type="Pfam" id="PF20469"/>
    </source>
</evidence>
<protein>
    <submittedName>
        <fullName evidence="3">Putative endonuclease</fullName>
    </submittedName>
</protein>
<evidence type="ECO:0000313" key="3">
    <source>
        <dbReference type="EMBL" id="OQD59835.1"/>
    </source>
</evidence>
<dbReference type="Gene3D" id="3.40.50.300">
    <property type="entry name" value="P-loop containing nucleotide triphosphate hydrolases"/>
    <property type="match status" value="1"/>
</dbReference>
<organism evidence="3 4">
    <name type="scientific">Methanobrevibacter arboriphilus JCM 13429 = DSM 1125</name>
    <dbReference type="NCBI Taxonomy" id="1300164"/>
    <lineage>
        <taxon>Archaea</taxon>
        <taxon>Methanobacteriati</taxon>
        <taxon>Methanobacteriota</taxon>
        <taxon>Methanomada group</taxon>
        <taxon>Methanobacteria</taxon>
        <taxon>Methanobacteriales</taxon>
        <taxon>Methanobacteriaceae</taxon>
        <taxon>Methanobrevibacter</taxon>
    </lineage>
</organism>